<evidence type="ECO:0000313" key="5">
    <source>
        <dbReference type="EMBL" id="AXG11311.1"/>
    </source>
</evidence>
<proteinExistence type="inferred from homology"/>
<feature type="domain" description="Nitroreductase" evidence="3">
    <location>
        <begin position="7"/>
        <end position="181"/>
    </location>
</feature>
<evidence type="ECO:0000313" key="7">
    <source>
        <dbReference type="Proteomes" id="UP000253273"/>
    </source>
</evidence>
<dbReference type="EMBL" id="CP031148">
    <property type="protein sequence ID" value="AXG11311.1"/>
    <property type="molecule type" value="Genomic_DNA"/>
</dbReference>
<dbReference type="Pfam" id="PF00881">
    <property type="entry name" value="Nitroreductase"/>
    <property type="match status" value="1"/>
</dbReference>
<dbReference type="Proteomes" id="UP000252985">
    <property type="component" value="Chromosome"/>
</dbReference>
<accession>A0A345EGI9</accession>
<dbReference type="Proteomes" id="UP000253273">
    <property type="component" value="Chromosome"/>
</dbReference>
<evidence type="ECO:0000313" key="6">
    <source>
        <dbReference type="Proteomes" id="UP000252985"/>
    </source>
</evidence>
<keyword evidence="7" id="KW-1185">Reference proteome</keyword>
<evidence type="ECO:0000256" key="2">
    <source>
        <dbReference type="ARBA" id="ARBA00023002"/>
    </source>
</evidence>
<reference evidence="4 7" key="2">
    <citation type="submission" date="2018-07" db="EMBL/GenBank/DDBJ databases">
        <title>Genome sequences of Haloplanus sp. CBA1113.</title>
        <authorList>
            <person name="Kim Y.B."/>
            <person name="Roh S.W."/>
        </authorList>
    </citation>
    <scope>NUCLEOTIDE SEQUENCE [LARGE SCALE GENOMIC DNA]</scope>
    <source>
        <strain evidence="4 7">CBA1113</strain>
    </source>
</reference>
<keyword evidence="2" id="KW-0560">Oxidoreductase</keyword>
<evidence type="ECO:0000259" key="3">
    <source>
        <dbReference type="Pfam" id="PF00881"/>
    </source>
</evidence>
<dbReference type="GO" id="GO:0016491">
    <property type="term" value="F:oxidoreductase activity"/>
    <property type="evidence" value="ECO:0007669"/>
    <property type="project" value="UniProtKB-KW"/>
</dbReference>
<dbReference type="AlphaFoldDB" id="A0A345EGI9"/>
<dbReference type="GeneID" id="37288599"/>
<gene>
    <name evidence="5" type="ORF">DU484_16435</name>
    <name evidence="4" type="ORF">DU500_16480</name>
</gene>
<dbReference type="PANTHER" id="PTHR43673:SF10">
    <property type="entry name" value="NADH DEHYDROGENASE_NAD(P)H NITROREDUCTASE XCC3605-RELATED"/>
    <property type="match status" value="1"/>
</dbReference>
<dbReference type="EMBL" id="CP031150">
    <property type="protein sequence ID" value="AXG07896.1"/>
    <property type="molecule type" value="Genomic_DNA"/>
</dbReference>
<dbReference type="KEGG" id="haq:DU484_16435"/>
<protein>
    <submittedName>
        <fullName evidence="5">Nitroreductase family protein</fullName>
    </submittedName>
</protein>
<dbReference type="InterPro" id="IPR000415">
    <property type="entry name" value="Nitroreductase-like"/>
</dbReference>
<dbReference type="SUPFAM" id="SSF55469">
    <property type="entry name" value="FMN-dependent nitroreductase-like"/>
    <property type="match status" value="1"/>
</dbReference>
<organism evidence="5 6">
    <name type="scientific">Haloplanus rubicundus</name>
    <dbReference type="NCBI Taxonomy" id="1547898"/>
    <lineage>
        <taxon>Archaea</taxon>
        <taxon>Methanobacteriati</taxon>
        <taxon>Methanobacteriota</taxon>
        <taxon>Stenosarchaea group</taxon>
        <taxon>Halobacteria</taxon>
        <taxon>Halobacteriales</taxon>
        <taxon>Haloferacaceae</taxon>
        <taxon>Haloplanus</taxon>
    </lineage>
</organism>
<evidence type="ECO:0000256" key="1">
    <source>
        <dbReference type="ARBA" id="ARBA00007118"/>
    </source>
</evidence>
<accession>A0A345E6S4</accession>
<sequence>MEFDDVIRTRRSVHQYSDADIDDETLYDLFEDVRHAPSSFNLQPWEFLVVRGDDLERLQSVAYGQEHVTDAAAAVVVLGTLDPSDHAERVTSDLLEKGYLPNEDAAEARLDTVDNLAAADAETRRLWTTGSSTLAAMTLMHAAWGRGIASCPMGGFDAEALHDEFDVPDDYEAVMLVTLGYPEDGAADLERPRKFRRPTDEFLHLDEFDPVARESATPADD</sequence>
<evidence type="ECO:0000313" key="4">
    <source>
        <dbReference type="EMBL" id="AXG07896.1"/>
    </source>
</evidence>
<dbReference type="InterPro" id="IPR029479">
    <property type="entry name" value="Nitroreductase"/>
</dbReference>
<dbReference type="PANTHER" id="PTHR43673">
    <property type="entry name" value="NAD(P)H NITROREDUCTASE YDGI-RELATED"/>
    <property type="match status" value="1"/>
</dbReference>
<dbReference type="KEGG" id="haj:DU500_16480"/>
<name>A0A345EGI9_9EURY</name>
<reference evidence="5 6" key="1">
    <citation type="submission" date="2018-07" db="EMBL/GenBank/DDBJ databases">
        <title>Genome sequences of Haloplanus sp. CBA1112.</title>
        <authorList>
            <person name="Kim Y.B."/>
            <person name="Roh S.W."/>
        </authorList>
    </citation>
    <scope>NUCLEOTIDE SEQUENCE [LARGE SCALE GENOMIC DNA]</scope>
    <source>
        <strain evidence="5 6">CBA1112</strain>
    </source>
</reference>
<dbReference type="Gene3D" id="3.40.109.10">
    <property type="entry name" value="NADH Oxidase"/>
    <property type="match status" value="1"/>
</dbReference>
<comment type="similarity">
    <text evidence="1">Belongs to the nitroreductase family.</text>
</comment>
<dbReference type="OrthoDB" id="287850at2157"/>
<dbReference type="RefSeq" id="WP_114587017.1">
    <property type="nucleotide sequence ID" value="NZ_CP031148.1"/>
</dbReference>